<evidence type="ECO:0000313" key="3">
    <source>
        <dbReference type="Proteomes" id="UP000823896"/>
    </source>
</evidence>
<gene>
    <name evidence="2" type="ORF">H9702_08320</name>
</gene>
<reference evidence="2" key="2">
    <citation type="submission" date="2021-04" db="EMBL/GenBank/DDBJ databases">
        <authorList>
            <person name="Gilroy R."/>
        </authorList>
    </citation>
    <scope>NUCLEOTIDE SEQUENCE</scope>
    <source>
        <strain evidence="2">CHK187-11901</strain>
    </source>
</reference>
<comment type="caution">
    <text evidence="2">The sequence shown here is derived from an EMBL/GenBank/DDBJ whole genome shotgun (WGS) entry which is preliminary data.</text>
</comment>
<evidence type="ECO:0000313" key="2">
    <source>
        <dbReference type="EMBL" id="HJC37112.1"/>
    </source>
</evidence>
<accession>A0A9D2NRH6</accession>
<dbReference type="CDD" id="cd13225">
    <property type="entry name" value="PH-like_bacteria"/>
    <property type="match status" value="1"/>
</dbReference>
<dbReference type="EMBL" id="DWWM01000053">
    <property type="protein sequence ID" value="HJC37112.1"/>
    <property type="molecule type" value="Genomic_DNA"/>
</dbReference>
<sequence>MAEQNEPIMSWSFIRKCEPSDTILDILVPGEHVLQCYATLRDKAALTDKRIIFADVQGITGKKKEVYSIPYRSIDMWSSENTGHFDMDAELDLWTRAGHFTLKIAAKCNIREFDQILGSAILNR</sequence>
<feature type="domain" description="Bacterial Pleckstrin homology" evidence="1">
    <location>
        <begin position="8"/>
        <end position="119"/>
    </location>
</feature>
<dbReference type="InterPro" id="IPR037063">
    <property type="entry name" value="PHb_sf"/>
</dbReference>
<dbReference type="SUPFAM" id="SSF50729">
    <property type="entry name" value="PH domain-like"/>
    <property type="match status" value="1"/>
</dbReference>
<evidence type="ECO:0000259" key="1">
    <source>
        <dbReference type="Pfam" id="PF08000"/>
    </source>
</evidence>
<organism evidence="2 3">
    <name type="scientific">Candidatus Merdibacter merdavium</name>
    <dbReference type="NCBI Taxonomy" id="2838692"/>
    <lineage>
        <taxon>Bacteria</taxon>
        <taxon>Bacillati</taxon>
        <taxon>Bacillota</taxon>
        <taxon>Erysipelotrichia</taxon>
        <taxon>Erysipelotrichales</taxon>
        <taxon>Erysipelotrichaceae</taxon>
        <taxon>Merdibacter</taxon>
    </lineage>
</organism>
<dbReference type="InterPro" id="IPR012544">
    <property type="entry name" value="PHb"/>
</dbReference>
<dbReference type="Gene3D" id="2.30.29.50">
    <property type="entry name" value="Bacterial Pleckstrin homology domain"/>
    <property type="match status" value="1"/>
</dbReference>
<protein>
    <submittedName>
        <fullName evidence="2">PH domain-containing protein</fullName>
    </submittedName>
</protein>
<reference evidence="2" key="1">
    <citation type="journal article" date="2021" name="PeerJ">
        <title>Extensive microbial diversity within the chicken gut microbiome revealed by metagenomics and culture.</title>
        <authorList>
            <person name="Gilroy R."/>
            <person name="Ravi A."/>
            <person name="Getino M."/>
            <person name="Pursley I."/>
            <person name="Horton D.L."/>
            <person name="Alikhan N.F."/>
            <person name="Baker D."/>
            <person name="Gharbi K."/>
            <person name="Hall N."/>
            <person name="Watson M."/>
            <person name="Adriaenssens E.M."/>
            <person name="Foster-Nyarko E."/>
            <person name="Jarju S."/>
            <person name="Secka A."/>
            <person name="Antonio M."/>
            <person name="Oren A."/>
            <person name="Chaudhuri R.R."/>
            <person name="La Ragione R."/>
            <person name="Hildebrand F."/>
            <person name="Pallen M.J."/>
        </authorList>
    </citation>
    <scope>NUCLEOTIDE SEQUENCE</scope>
    <source>
        <strain evidence="2">CHK187-11901</strain>
    </source>
</reference>
<dbReference type="Pfam" id="PF08000">
    <property type="entry name" value="bPH_1"/>
    <property type="match status" value="1"/>
</dbReference>
<dbReference type="Proteomes" id="UP000823896">
    <property type="component" value="Unassembled WGS sequence"/>
</dbReference>
<proteinExistence type="predicted"/>
<dbReference type="AlphaFoldDB" id="A0A9D2NRH6"/>
<name>A0A9D2NRH6_9FIRM</name>